<keyword evidence="4" id="KW-1185">Reference proteome</keyword>
<accession>A0ABQ8KRQ0</accession>
<evidence type="ECO:0000313" key="4">
    <source>
        <dbReference type="Proteomes" id="UP000814176"/>
    </source>
</evidence>
<sequence length="200" mass="21559">MSDLDCGCCLLCSTCLSGCVCLGSCMTFAFGCPTKVNLDKEKPARVCPQCDDVAVFPAESHHQLRCFFLPVASFSSKQIWVCDTCDWQGVTKKTDASPESPDAAVKYPETAGRPSTTAHQPSRSREMNIPPNGTGPAHQPTRSREMNVPPSHGGAGRPPTHQPSRSRDVNAPPNAHPRPSKEPDLPNPYEMTTLPTAGQK</sequence>
<dbReference type="GeneID" id="71998614"/>
<proteinExistence type="predicted"/>
<dbReference type="Proteomes" id="UP000814176">
    <property type="component" value="Unassembled WGS sequence"/>
</dbReference>
<name>A0ABQ8KRQ0_9APHY</name>
<dbReference type="PANTHER" id="PTHR28139">
    <property type="entry name" value="UPF0768 PROTEIN YBL029C-A"/>
    <property type="match status" value="1"/>
</dbReference>
<feature type="signal peptide" evidence="2">
    <location>
        <begin position="1"/>
        <end position="31"/>
    </location>
</feature>
<dbReference type="EMBL" id="JADCUA010000003">
    <property type="protein sequence ID" value="KAH9841480.1"/>
    <property type="molecule type" value="Genomic_DNA"/>
</dbReference>
<comment type="caution">
    <text evidence="3">The sequence shown here is derived from an EMBL/GenBank/DDBJ whole genome shotgun (WGS) entry which is preliminary data.</text>
</comment>
<keyword evidence="2" id="KW-0732">Signal</keyword>
<reference evidence="3 4" key="1">
    <citation type="journal article" date="2021" name="Environ. Microbiol.">
        <title>Gene family expansions and transcriptome signatures uncover fungal adaptations to wood decay.</title>
        <authorList>
            <person name="Hage H."/>
            <person name="Miyauchi S."/>
            <person name="Viragh M."/>
            <person name="Drula E."/>
            <person name="Min B."/>
            <person name="Chaduli D."/>
            <person name="Navarro D."/>
            <person name="Favel A."/>
            <person name="Norest M."/>
            <person name="Lesage-Meessen L."/>
            <person name="Balint B."/>
            <person name="Merenyi Z."/>
            <person name="de Eugenio L."/>
            <person name="Morin E."/>
            <person name="Martinez A.T."/>
            <person name="Baldrian P."/>
            <person name="Stursova M."/>
            <person name="Martinez M.J."/>
            <person name="Novotny C."/>
            <person name="Magnuson J.K."/>
            <person name="Spatafora J.W."/>
            <person name="Maurice S."/>
            <person name="Pangilinan J."/>
            <person name="Andreopoulos W."/>
            <person name="LaButti K."/>
            <person name="Hundley H."/>
            <person name="Na H."/>
            <person name="Kuo A."/>
            <person name="Barry K."/>
            <person name="Lipzen A."/>
            <person name="Henrissat B."/>
            <person name="Riley R."/>
            <person name="Ahrendt S."/>
            <person name="Nagy L.G."/>
            <person name="Grigoriev I.V."/>
            <person name="Martin F."/>
            <person name="Rosso M.N."/>
        </authorList>
    </citation>
    <scope>NUCLEOTIDE SEQUENCE [LARGE SCALE GENOMIC DNA]</scope>
    <source>
        <strain evidence="3 4">CIRM-BRFM 1785</strain>
    </source>
</reference>
<evidence type="ECO:0000313" key="3">
    <source>
        <dbReference type="EMBL" id="KAH9841480.1"/>
    </source>
</evidence>
<feature type="region of interest" description="Disordered" evidence="1">
    <location>
        <begin position="91"/>
        <end position="200"/>
    </location>
</feature>
<evidence type="ECO:0000256" key="1">
    <source>
        <dbReference type="SAM" id="MobiDB-lite"/>
    </source>
</evidence>
<protein>
    <submittedName>
        <fullName evidence="3">Uncharacterized protein</fullName>
    </submittedName>
</protein>
<feature type="chain" id="PRO_5047087979" evidence="2">
    <location>
        <begin position="32"/>
        <end position="200"/>
    </location>
</feature>
<dbReference type="PANTHER" id="PTHR28139:SF1">
    <property type="entry name" value="UPF0768 PROTEIN YBL029C-A"/>
    <property type="match status" value="1"/>
</dbReference>
<evidence type="ECO:0000256" key="2">
    <source>
        <dbReference type="SAM" id="SignalP"/>
    </source>
</evidence>
<gene>
    <name evidence="3" type="ORF">C8Q71DRAFT_331559</name>
</gene>
<organism evidence="3 4">
    <name type="scientific">Rhodofomes roseus</name>
    <dbReference type="NCBI Taxonomy" id="34475"/>
    <lineage>
        <taxon>Eukaryota</taxon>
        <taxon>Fungi</taxon>
        <taxon>Dikarya</taxon>
        <taxon>Basidiomycota</taxon>
        <taxon>Agaricomycotina</taxon>
        <taxon>Agaricomycetes</taxon>
        <taxon>Polyporales</taxon>
        <taxon>Rhodofomes</taxon>
    </lineage>
</organism>
<dbReference type="RefSeq" id="XP_047782779.1">
    <property type="nucleotide sequence ID" value="XM_047917882.1"/>
</dbReference>